<name>A0A1T4VAC8_9FIRM</name>
<protein>
    <submittedName>
        <fullName evidence="5">AraC-type DNA-binding protein</fullName>
    </submittedName>
</protein>
<dbReference type="AlphaFoldDB" id="A0A1T4VAC8"/>
<dbReference type="Pfam" id="PF12833">
    <property type="entry name" value="HTH_18"/>
    <property type="match status" value="1"/>
</dbReference>
<proteinExistence type="predicted"/>
<dbReference type="SUPFAM" id="SSF46689">
    <property type="entry name" value="Homeodomain-like"/>
    <property type="match status" value="2"/>
</dbReference>
<keyword evidence="6" id="KW-1185">Reference proteome</keyword>
<dbReference type="RefSeq" id="WP_078765469.1">
    <property type="nucleotide sequence ID" value="NZ_FUXZ01000003.1"/>
</dbReference>
<evidence type="ECO:0000256" key="2">
    <source>
        <dbReference type="ARBA" id="ARBA00023125"/>
    </source>
</evidence>
<dbReference type="STRING" id="39495.SAMN02745111_00582"/>
<evidence type="ECO:0000256" key="3">
    <source>
        <dbReference type="ARBA" id="ARBA00023163"/>
    </source>
</evidence>
<keyword evidence="2 5" id="KW-0238">DNA-binding</keyword>
<sequence>MKNTNNKNSNPEISYKKELFYKNFIQRENNFLRAPYNPEINFYNSIKNGDVKTITELCKETLLEKSGLGKLSDNEVQNIRYHFVVTTALAARYCINGGMDLQTAYNLSDYYIQKADKCKTAKEVSDLHQKMCLDYTKRMKDLKKSTICSKPIVKCIDYIYDHLHNRITVEELAKYVNINPTYLSRLFKKEVGISISEYIRKQKIDTAKNMLLYSDYKPGQIAQILAFPSQSYFTEIFKKYTGLTPNAYKKSWIQI</sequence>
<gene>
    <name evidence="5" type="ORF">SAMN02745111_00582</name>
</gene>
<keyword evidence="3" id="KW-0804">Transcription</keyword>
<dbReference type="InterPro" id="IPR009057">
    <property type="entry name" value="Homeodomain-like_sf"/>
</dbReference>
<dbReference type="SMART" id="SM00342">
    <property type="entry name" value="HTH_ARAC"/>
    <property type="match status" value="1"/>
</dbReference>
<dbReference type="PANTHER" id="PTHR43280">
    <property type="entry name" value="ARAC-FAMILY TRANSCRIPTIONAL REGULATOR"/>
    <property type="match status" value="1"/>
</dbReference>
<feature type="domain" description="HTH araC/xylS-type" evidence="4">
    <location>
        <begin position="153"/>
        <end position="251"/>
    </location>
</feature>
<dbReference type="Proteomes" id="UP000190814">
    <property type="component" value="Unassembled WGS sequence"/>
</dbReference>
<evidence type="ECO:0000313" key="6">
    <source>
        <dbReference type="Proteomes" id="UP000190814"/>
    </source>
</evidence>
<dbReference type="InterPro" id="IPR018060">
    <property type="entry name" value="HTH_AraC"/>
</dbReference>
<dbReference type="PANTHER" id="PTHR43280:SF34">
    <property type="entry name" value="ARAC-FAMILY TRANSCRIPTIONAL REGULATOR"/>
    <property type="match status" value="1"/>
</dbReference>
<organism evidence="5 6">
    <name type="scientific">Eubacterium uniforme</name>
    <dbReference type="NCBI Taxonomy" id="39495"/>
    <lineage>
        <taxon>Bacteria</taxon>
        <taxon>Bacillati</taxon>
        <taxon>Bacillota</taxon>
        <taxon>Clostridia</taxon>
        <taxon>Eubacteriales</taxon>
        <taxon>Eubacteriaceae</taxon>
        <taxon>Eubacterium</taxon>
    </lineage>
</organism>
<accession>A0A1T4VAC8</accession>
<keyword evidence="1" id="KW-0805">Transcription regulation</keyword>
<dbReference type="PROSITE" id="PS01124">
    <property type="entry name" value="HTH_ARAC_FAMILY_2"/>
    <property type="match status" value="1"/>
</dbReference>
<evidence type="ECO:0000259" key="4">
    <source>
        <dbReference type="PROSITE" id="PS01124"/>
    </source>
</evidence>
<dbReference type="GO" id="GO:0043565">
    <property type="term" value="F:sequence-specific DNA binding"/>
    <property type="evidence" value="ECO:0007669"/>
    <property type="project" value="InterPro"/>
</dbReference>
<dbReference type="EMBL" id="FUXZ01000003">
    <property type="protein sequence ID" value="SKA61862.1"/>
    <property type="molecule type" value="Genomic_DNA"/>
</dbReference>
<reference evidence="5 6" key="1">
    <citation type="submission" date="2017-02" db="EMBL/GenBank/DDBJ databases">
        <authorList>
            <person name="Peterson S.W."/>
        </authorList>
    </citation>
    <scope>NUCLEOTIDE SEQUENCE [LARGE SCALE GENOMIC DNA]</scope>
    <source>
        <strain evidence="5 6">ATCC 35992</strain>
    </source>
</reference>
<dbReference type="Gene3D" id="1.10.10.60">
    <property type="entry name" value="Homeodomain-like"/>
    <property type="match status" value="2"/>
</dbReference>
<evidence type="ECO:0000313" key="5">
    <source>
        <dbReference type="EMBL" id="SKA61862.1"/>
    </source>
</evidence>
<evidence type="ECO:0000256" key="1">
    <source>
        <dbReference type="ARBA" id="ARBA00023015"/>
    </source>
</evidence>
<dbReference type="GO" id="GO:0003700">
    <property type="term" value="F:DNA-binding transcription factor activity"/>
    <property type="evidence" value="ECO:0007669"/>
    <property type="project" value="InterPro"/>
</dbReference>